<keyword evidence="2" id="KW-1185">Reference proteome</keyword>
<comment type="caution">
    <text evidence="1">The sequence shown here is derived from an EMBL/GenBank/DDBJ whole genome shotgun (WGS) entry which is preliminary data.</text>
</comment>
<evidence type="ECO:0000313" key="1">
    <source>
        <dbReference type="EMBL" id="KAJ8125161.1"/>
    </source>
</evidence>
<organism evidence="1 2">
    <name type="scientific">Lasiodiplodia mahajangana</name>
    <dbReference type="NCBI Taxonomy" id="1108764"/>
    <lineage>
        <taxon>Eukaryota</taxon>
        <taxon>Fungi</taxon>
        <taxon>Dikarya</taxon>
        <taxon>Ascomycota</taxon>
        <taxon>Pezizomycotina</taxon>
        <taxon>Dothideomycetes</taxon>
        <taxon>Dothideomycetes incertae sedis</taxon>
        <taxon>Botryosphaeriales</taxon>
        <taxon>Botryosphaeriaceae</taxon>
        <taxon>Lasiodiplodia</taxon>
    </lineage>
</organism>
<proteinExistence type="predicted"/>
<reference evidence="1" key="1">
    <citation type="submission" date="2022-12" db="EMBL/GenBank/DDBJ databases">
        <title>Genome Sequence of Lasiodiplodia mahajangana.</title>
        <authorList>
            <person name="Buettner E."/>
        </authorList>
    </citation>
    <scope>NUCLEOTIDE SEQUENCE</scope>
    <source>
        <strain evidence="1">VT137</strain>
    </source>
</reference>
<sequence length="819" mass="92454">MRDSRPLPRRHGPLGHLRIGQLYSRLPVPAAGKSIRLLDLQALPSRKTTDEHPLTGRLRVARLVDSPKYAALSYVWGTYSSPNTDVLHIQLRKDGDSQSQLPITSNCRDALRILRRQHGSITIWIDAICIDQRNEHEKSWQITLMGEIFAWARPVYVWLGPETEASNRGLKWLSNASHRLLFLGLVDYGRSVDILARSKNTAKLVFGTSVNLAERMRERLISQLYLPHAILDGMFGRRTFREGLSRLNRTFDVDGLEDISGRDWFQRSWTFQELMLATNIVIMCGSTSLTWDRFVRGFAVCLERFETATPAQNFLKDLIEVWLEVERQEHWNGNHRHRTDLRDMSARAYQEYAKNKVMEHPFLIPIFMMQTLIATFVANFITIFSITLVIGIIPAGAQKNLKRFAYIGAIIALVLGIVGAFLDVFLEFWRVSFDNSGIKITFDGVPRNIDLGIRLDDSTESGRKRGDIVLDGVIQAIRERKSSDPRDRSYALYGVLRNLGIGLTAPDYTKPTSQLYHQLLADLLRWQPKLLNLMLDVNGNPLPGSPSWVPDWGSAADRNWIDLSYIYSWADPQEGPSYRVFEQTAGSVVILNGNRLTVRASFQGSIHFVSDRFLSSNVSSLGAKDFFVPLSLMSSASSLAHWIASIAQKSPNVDSYRHIYQVVSSVLRGTLYVSANTERNVDYNGPSFENWFRVMSTIRPTVFDRALNIPTHERHEHLRSHFLAQPQFGTVLRYTADVCNDLAGRRVLFTTSDGFAGSGPEGMLENDFIVVIAGVALPMILRRTRHNPALYSVVGPACIHGLMGSAGLSIHEMSEIVLV</sequence>
<protein>
    <submittedName>
        <fullName evidence="1">Uncharacterized protein</fullName>
    </submittedName>
</protein>
<gene>
    <name evidence="1" type="ORF">O1611_g8478</name>
</gene>
<evidence type="ECO:0000313" key="2">
    <source>
        <dbReference type="Proteomes" id="UP001153332"/>
    </source>
</evidence>
<accession>A0ACC2JCP0</accession>
<dbReference type="Proteomes" id="UP001153332">
    <property type="component" value="Unassembled WGS sequence"/>
</dbReference>
<name>A0ACC2JCP0_9PEZI</name>
<dbReference type="EMBL" id="JAPUUL010002531">
    <property type="protein sequence ID" value="KAJ8125161.1"/>
    <property type="molecule type" value="Genomic_DNA"/>
</dbReference>